<feature type="coiled-coil region" evidence="1">
    <location>
        <begin position="103"/>
        <end position="152"/>
    </location>
</feature>
<sequence>MIIKYLEIGICGLSCRLCPRYHTESKSRCGGCKSEFRMSTGCPFITCAIKKKGLEFCWQCKGNETCEKWRKHREFSKRVDSFKCYQKLENNIAFIQKNGVNEFEKVQKTRENLLKEMSQEFNEGRSKSYYCIAATVLEIEELGEALNKAKKNSFGLEIKEKSKILHSILDELAERKNYYLKLRK</sequence>
<accession>X0S8C6</accession>
<keyword evidence="1" id="KW-0175">Coiled coil</keyword>
<gene>
    <name evidence="2" type="ORF">S01H1_01071</name>
</gene>
<protein>
    <recommendedName>
        <fullName evidence="3">DUF3795 domain-containing protein</fullName>
    </recommendedName>
</protein>
<dbReference type="Pfam" id="PF12675">
    <property type="entry name" value="DUF3795"/>
    <property type="match status" value="1"/>
</dbReference>
<proteinExistence type="predicted"/>
<reference evidence="2" key="1">
    <citation type="journal article" date="2014" name="Front. Microbiol.">
        <title>High frequency of phylogenetically diverse reductive dehalogenase-homologous genes in deep subseafloor sedimentary metagenomes.</title>
        <authorList>
            <person name="Kawai M."/>
            <person name="Futagami T."/>
            <person name="Toyoda A."/>
            <person name="Takaki Y."/>
            <person name="Nishi S."/>
            <person name="Hori S."/>
            <person name="Arai W."/>
            <person name="Tsubouchi T."/>
            <person name="Morono Y."/>
            <person name="Uchiyama I."/>
            <person name="Ito T."/>
            <person name="Fujiyama A."/>
            <person name="Inagaki F."/>
            <person name="Takami H."/>
        </authorList>
    </citation>
    <scope>NUCLEOTIDE SEQUENCE</scope>
    <source>
        <strain evidence="2">Expedition CK06-06</strain>
    </source>
</reference>
<name>X0S8C6_9ZZZZ</name>
<evidence type="ECO:0000313" key="2">
    <source>
        <dbReference type="EMBL" id="GAF77269.1"/>
    </source>
</evidence>
<dbReference type="InterPro" id="IPR024227">
    <property type="entry name" value="DUF3795"/>
</dbReference>
<comment type="caution">
    <text evidence="2">The sequence shown here is derived from an EMBL/GenBank/DDBJ whole genome shotgun (WGS) entry which is preliminary data.</text>
</comment>
<dbReference type="EMBL" id="BARS01000433">
    <property type="protein sequence ID" value="GAF77269.1"/>
    <property type="molecule type" value="Genomic_DNA"/>
</dbReference>
<dbReference type="AlphaFoldDB" id="X0S8C6"/>
<organism evidence="2">
    <name type="scientific">marine sediment metagenome</name>
    <dbReference type="NCBI Taxonomy" id="412755"/>
    <lineage>
        <taxon>unclassified sequences</taxon>
        <taxon>metagenomes</taxon>
        <taxon>ecological metagenomes</taxon>
    </lineage>
</organism>
<evidence type="ECO:0008006" key="3">
    <source>
        <dbReference type="Google" id="ProtNLM"/>
    </source>
</evidence>
<evidence type="ECO:0000256" key="1">
    <source>
        <dbReference type="SAM" id="Coils"/>
    </source>
</evidence>